<evidence type="ECO:0000256" key="1">
    <source>
        <dbReference type="SAM" id="MobiDB-lite"/>
    </source>
</evidence>
<feature type="compositionally biased region" description="Low complexity" evidence="1">
    <location>
        <begin position="314"/>
        <end position="342"/>
    </location>
</feature>
<evidence type="ECO:0000313" key="3">
    <source>
        <dbReference type="Proteomes" id="UP001194696"/>
    </source>
</evidence>
<keyword evidence="3" id="KW-1185">Reference proteome</keyword>
<gene>
    <name evidence="2" type="ORF">BGZ96_003637</name>
</gene>
<proteinExistence type="predicted"/>
<comment type="caution">
    <text evidence="2">The sequence shown here is derived from an EMBL/GenBank/DDBJ whole genome shotgun (WGS) entry which is preliminary data.</text>
</comment>
<evidence type="ECO:0000313" key="2">
    <source>
        <dbReference type="EMBL" id="KAG0297990.1"/>
    </source>
</evidence>
<protein>
    <submittedName>
        <fullName evidence="2">Uncharacterized protein</fullName>
    </submittedName>
</protein>
<dbReference type="Proteomes" id="UP001194696">
    <property type="component" value="Unassembled WGS sequence"/>
</dbReference>
<feature type="region of interest" description="Disordered" evidence="1">
    <location>
        <begin position="314"/>
        <end position="344"/>
    </location>
</feature>
<accession>A0ABQ7KG95</accession>
<organism evidence="2 3">
    <name type="scientific">Linnemannia gamsii</name>
    <dbReference type="NCBI Taxonomy" id="64522"/>
    <lineage>
        <taxon>Eukaryota</taxon>
        <taxon>Fungi</taxon>
        <taxon>Fungi incertae sedis</taxon>
        <taxon>Mucoromycota</taxon>
        <taxon>Mortierellomycotina</taxon>
        <taxon>Mortierellomycetes</taxon>
        <taxon>Mortierellales</taxon>
        <taxon>Mortierellaceae</taxon>
        <taxon>Linnemannia</taxon>
    </lineage>
</organism>
<reference evidence="2 3" key="1">
    <citation type="journal article" date="2020" name="Fungal Divers.">
        <title>Resolving the Mortierellaceae phylogeny through synthesis of multi-gene phylogenetics and phylogenomics.</title>
        <authorList>
            <person name="Vandepol N."/>
            <person name="Liber J."/>
            <person name="Desiro A."/>
            <person name="Na H."/>
            <person name="Kennedy M."/>
            <person name="Barry K."/>
            <person name="Grigoriev I.V."/>
            <person name="Miller A.N."/>
            <person name="O'Donnell K."/>
            <person name="Stajich J.E."/>
            <person name="Bonito G."/>
        </authorList>
    </citation>
    <scope>NUCLEOTIDE SEQUENCE [LARGE SCALE GENOMIC DNA]</scope>
    <source>
        <strain evidence="2 3">AD045</strain>
    </source>
</reference>
<name>A0ABQ7KG95_9FUNG</name>
<dbReference type="EMBL" id="JAAAIM010000018">
    <property type="protein sequence ID" value="KAG0297990.1"/>
    <property type="molecule type" value="Genomic_DNA"/>
</dbReference>
<sequence length="470" mass="51758">MERSEFYTDEFMLGNGCFKYPAAPTIPAEFKGRFSRSPIKSRMETYLQSTNEDIGSHHPAASQPTASTSIPYYLDQQAVHNNNINVDAKDDQERSPGWKLSLIKKTPIKPAVDTWAKYPSLTVHQQQLFPARTVSMVGHWSPWWLPTPLTDASSSLPYLIPSDDASLSQSADSSLSILQVNFNNRPRCEKELVVSVASLDRVENNNNNNINISKDDYNHHPPGYSTANTVAATTTAADSSDIVLNEDKVVLRSSPASTCEKDSLWSYWDAQQGQDKVQDKKQAEDQFSTQNTSLLTTVAATTTTLLSSMELTDPLGASSPSLPTPTQTTIFSHPSSPSSTPHGNVQSSFYTEVVGVPRPQGSHSWIVEQEAAKADTSIWTTPSCRSSTTSMTGLGLGVGLSYLRNYKSAKSTTPETVAVAEAMDRICRCVASSELNQQYTYLARSNRLLQLLHRDKKEKGNDEKNGDTRF</sequence>